<dbReference type="Pfam" id="PF12851">
    <property type="entry name" value="Tet_JBP"/>
    <property type="match status" value="1"/>
</dbReference>
<dbReference type="AlphaFoldDB" id="A0A0C9STL3"/>
<evidence type="ECO:0000313" key="8">
    <source>
        <dbReference type="Proteomes" id="UP000053647"/>
    </source>
</evidence>
<dbReference type="GO" id="GO:0051213">
    <property type="term" value="F:dioxygenase activity"/>
    <property type="evidence" value="ECO:0007669"/>
    <property type="project" value="UniProtKB-KW"/>
</dbReference>
<protein>
    <recommendedName>
        <fullName evidence="6">2OGFeDO JBP1/TET oxygenase domain-containing protein</fullName>
    </recommendedName>
</protein>
<sequence>MTGTLHKQRKVQVQWDAEEYFRRLGKRNFGLQEPFEASMLQGFPPIELSQYLLPADAARGGVIANPFVVTDIKDRVILWFLPGVFTPSRQDAIRKATDGLKLVLSKPKQATGWRTDASYYKSDTDGGVLNSPEDLVRATPSLRRWDGPVRQWLRDSETSFELVDALLATVHPELHRRSSAVRKQLLADEEIADLHELIKAWPTVFTAISVVHNRETPFHRDSKSAPQWYDLFLSVGSYTNAILELPSLGIRARYMPGTAALFSGLLLRHA</sequence>
<comment type="cofactor">
    <cofactor evidence="1">
        <name>Fe(2+)</name>
        <dbReference type="ChEBI" id="CHEBI:29033"/>
    </cofactor>
</comment>
<evidence type="ECO:0000259" key="6">
    <source>
        <dbReference type="Pfam" id="PF12851"/>
    </source>
</evidence>
<reference evidence="8" key="2">
    <citation type="submission" date="2015-01" db="EMBL/GenBank/DDBJ databases">
        <title>Evolutionary Origins and Diversification of the Mycorrhizal Mutualists.</title>
        <authorList>
            <consortium name="DOE Joint Genome Institute"/>
            <consortium name="Mycorrhizal Genomics Consortium"/>
            <person name="Kohler A."/>
            <person name="Kuo A."/>
            <person name="Nagy L.G."/>
            <person name="Floudas D."/>
            <person name="Copeland A."/>
            <person name="Barry K.W."/>
            <person name="Cichocki N."/>
            <person name="Veneault-Fourrey C."/>
            <person name="LaButti K."/>
            <person name="Lindquist E.A."/>
            <person name="Lipzen A."/>
            <person name="Lundell T."/>
            <person name="Morin E."/>
            <person name="Murat C."/>
            <person name="Riley R."/>
            <person name="Ohm R."/>
            <person name="Sun H."/>
            <person name="Tunlid A."/>
            <person name="Henrissat B."/>
            <person name="Grigoriev I.V."/>
            <person name="Hibbett D.S."/>
            <person name="Martin F."/>
        </authorList>
    </citation>
    <scope>NUCLEOTIDE SEQUENCE [LARGE SCALE GENOMIC DNA]</scope>
    <source>
        <strain evidence="8">ATCC 200175</strain>
    </source>
</reference>
<proteinExistence type="predicted"/>
<keyword evidence="5" id="KW-0408">Iron</keyword>
<evidence type="ECO:0000256" key="3">
    <source>
        <dbReference type="ARBA" id="ARBA00022964"/>
    </source>
</evidence>
<reference evidence="7 8" key="1">
    <citation type="submission" date="2014-06" db="EMBL/GenBank/DDBJ databases">
        <authorList>
            <consortium name="DOE Joint Genome Institute"/>
            <person name="Kuo A."/>
            <person name="Kohler A."/>
            <person name="Nagy L.G."/>
            <person name="Floudas D."/>
            <person name="Copeland A."/>
            <person name="Barry K.W."/>
            <person name="Cichocki N."/>
            <person name="Veneault-Fourrey C."/>
            <person name="LaButti K."/>
            <person name="Lindquist E.A."/>
            <person name="Lipzen A."/>
            <person name="Lundell T."/>
            <person name="Morin E."/>
            <person name="Murat C."/>
            <person name="Sun H."/>
            <person name="Tunlid A."/>
            <person name="Henrissat B."/>
            <person name="Grigoriev I.V."/>
            <person name="Hibbett D.S."/>
            <person name="Martin F."/>
            <person name="Nordberg H.P."/>
            <person name="Cantor M.N."/>
            <person name="Hua S.X."/>
        </authorList>
    </citation>
    <scope>NUCLEOTIDE SEQUENCE [LARGE SCALE GENOMIC DNA]</scope>
    <source>
        <strain evidence="7 8">ATCC 200175</strain>
    </source>
</reference>
<keyword evidence="8" id="KW-1185">Reference proteome</keyword>
<dbReference type="Gene3D" id="3.60.130.30">
    <property type="match status" value="1"/>
</dbReference>
<accession>A0A0C9STL3</accession>
<dbReference type="Proteomes" id="UP000053647">
    <property type="component" value="Unassembled WGS sequence"/>
</dbReference>
<evidence type="ECO:0000256" key="4">
    <source>
        <dbReference type="ARBA" id="ARBA00023002"/>
    </source>
</evidence>
<dbReference type="HOGENOM" id="CLU_039070_4_0_1"/>
<keyword evidence="3" id="KW-0223">Dioxygenase</keyword>
<dbReference type="EMBL" id="KN820900">
    <property type="protein sequence ID" value="KIJ05545.1"/>
    <property type="molecule type" value="Genomic_DNA"/>
</dbReference>
<dbReference type="OrthoDB" id="2692579at2759"/>
<dbReference type="GO" id="GO:0046872">
    <property type="term" value="F:metal ion binding"/>
    <property type="evidence" value="ECO:0007669"/>
    <property type="project" value="UniProtKB-KW"/>
</dbReference>
<evidence type="ECO:0000256" key="5">
    <source>
        <dbReference type="ARBA" id="ARBA00023004"/>
    </source>
</evidence>
<dbReference type="InterPro" id="IPR024779">
    <property type="entry name" value="2OGFeDO_JBP1/TET_oxygenase_dom"/>
</dbReference>
<gene>
    <name evidence="7" type="ORF">PAXINDRAFT_21211</name>
</gene>
<keyword evidence="2" id="KW-0479">Metal-binding</keyword>
<evidence type="ECO:0000313" key="7">
    <source>
        <dbReference type="EMBL" id="KIJ05545.1"/>
    </source>
</evidence>
<name>A0A0C9STL3_PAXIN</name>
<feature type="domain" description="2OGFeDO JBP1/TET oxygenase" evidence="6">
    <location>
        <begin position="157"/>
        <end position="270"/>
    </location>
</feature>
<organism evidence="7 8">
    <name type="scientific">Paxillus involutus ATCC 200175</name>
    <dbReference type="NCBI Taxonomy" id="664439"/>
    <lineage>
        <taxon>Eukaryota</taxon>
        <taxon>Fungi</taxon>
        <taxon>Dikarya</taxon>
        <taxon>Basidiomycota</taxon>
        <taxon>Agaricomycotina</taxon>
        <taxon>Agaricomycetes</taxon>
        <taxon>Agaricomycetidae</taxon>
        <taxon>Boletales</taxon>
        <taxon>Paxilineae</taxon>
        <taxon>Paxillaceae</taxon>
        <taxon>Paxillus</taxon>
    </lineage>
</organism>
<evidence type="ECO:0000256" key="1">
    <source>
        <dbReference type="ARBA" id="ARBA00001954"/>
    </source>
</evidence>
<evidence type="ECO:0000256" key="2">
    <source>
        <dbReference type="ARBA" id="ARBA00022723"/>
    </source>
</evidence>
<keyword evidence="4" id="KW-0560">Oxidoreductase</keyword>